<evidence type="ECO:0000313" key="3">
    <source>
        <dbReference type="Proteomes" id="UP001367508"/>
    </source>
</evidence>
<name>A0AAN9R117_CANGL</name>
<dbReference type="EMBL" id="JAYMYQ010000002">
    <property type="protein sequence ID" value="KAK7350193.1"/>
    <property type="molecule type" value="Genomic_DNA"/>
</dbReference>
<proteinExistence type="predicted"/>
<dbReference type="Proteomes" id="UP001367508">
    <property type="component" value="Unassembled WGS sequence"/>
</dbReference>
<evidence type="ECO:0000256" key="1">
    <source>
        <dbReference type="SAM" id="MobiDB-lite"/>
    </source>
</evidence>
<sequence length="119" mass="13771">MQSIFPGLAIALGSRIQVSQTRTTPTCNWKGKNKPKKQESVRKNGRAWILLSRYLNQLRDYYQFNPPRSNEDYTNSDESEGFHSIYTPSPIDPSELIILRALTKHFIIDFKEKTKKSHG</sequence>
<comment type="caution">
    <text evidence="2">The sequence shown here is derived from an EMBL/GenBank/DDBJ whole genome shotgun (WGS) entry which is preliminary data.</text>
</comment>
<evidence type="ECO:0000313" key="2">
    <source>
        <dbReference type="EMBL" id="KAK7350193.1"/>
    </source>
</evidence>
<keyword evidence="3" id="KW-1185">Reference proteome</keyword>
<organism evidence="2 3">
    <name type="scientific">Canavalia gladiata</name>
    <name type="common">Sword bean</name>
    <name type="synonym">Dolichos gladiatus</name>
    <dbReference type="NCBI Taxonomy" id="3824"/>
    <lineage>
        <taxon>Eukaryota</taxon>
        <taxon>Viridiplantae</taxon>
        <taxon>Streptophyta</taxon>
        <taxon>Embryophyta</taxon>
        <taxon>Tracheophyta</taxon>
        <taxon>Spermatophyta</taxon>
        <taxon>Magnoliopsida</taxon>
        <taxon>eudicotyledons</taxon>
        <taxon>Gunneridae</taxon>
        <taxon>Pentapetalae</taxon>
        <taxon>rosids</taxon>
        <taxon>fabids</taxon>
        <taxon>Fabales</taxon>
        <taxon>Fabaceae</taxon>
        <taxon>Papilionoideae</taxon>
        <taxon>50 kb inversion clade</taxon>
        <taxon>NPAAA clade</taxon>
        <taxon>indigoferoid/millettioid clade</taxon>
        <taxon>Phaseoleae</taxon>
        <taxon>Canavalia</taxon>
    </lineage>
</organism>
<gene>
    <name evidence="2" type="ORF">VNO77_08440</name>
</gene>
<protein>
    <submittedName>
        <fullName evidence="2">Uncharacterized protein</fullName>
    </submittedName>
</protein>
<feature type="region of interest" description="Disordered" evidence="1">
    <location>
        <begin position="66"/>
        <end position="87"/>
    </location>
</feature>
<dbReference type="AlphaFoldDB" id="A0AAN9R117"/>
<accession>A0AAN9R117</accession>
<reference evidence="2 3" key="1">
    <citation type="submission" date="2024-01" db="EMBL/GenBank/DDBJ databases">
        <title>The genomes of 5 underutilized Papilionoideae crops provide insights into root nodulation and disease resistanc.</title>
        <authorList>
            <person name="Jiang F."/>
        </authorList>
    </citation>
    <scope>NUCLEOTIDE SEQUENCE [LARGE SCALE GENOMIC DNA]</scope>
    <source>
        <strain evidence="2">LVBAO_FW01</strain>
        <tissue evidence="2">Leaves</tissue>
    </source>
</reference>